<dbReference type="Pfam" id="PF24921">
    <property type="entry name" value="RING_XB3-XBAT31"/>
    <property type="match status" value="1"/>
</dbReference>
<evidence type="ECO:0000256" key="9">
    <source>
        <dbReference type="ARBA" id="ARBA00022833"/>
    </source>
</evidence>
<comment type="catalytic activity">
    <reaction evidence="1">
        <text>S-ubiquitinyl-[E2 ubiquitin-conjugating enzyme]-L-cysteine + [acceptor protein]-L-lysine = [E2 ubiquitin-conjugating enzyme]-L-cysteine + N(6)-ubiquitinyl-[acceptor protein]-L-lysine.</text>
        <dbReference type="EC" id="2.3.2.27"/>
    </reaction>
</comment>
<accession>A0AAD2DSF9</accession>
<name>A0AAD2DSF9_9LAMI</name>
<keyword evidence="4" id="KW-0808">Transferase</keyword>
<keyword evidence="7" id="KW-0863">Zinc-finger</keyword>
<evidence type="ECO:0000313" key="13">
    <source>
        <dbReference type="Proteomes" id="UP000834106"/>
    </source>
</evidence>
<reference evidence="12" key="1">
    <citation type="submission" date="2023-05" db="EMBL/GenBank/DDBJ databases">
        <authorList>
            <person name="Huff M."/>
        </authorList>
    </citation>
    <scope>NUCLEOTIDE SEQUENCE</scope>
</reference>
<protein>
    <recommendedName>
        <fullName evidence="3">RING-type E3 ubiquitin transferase</fullName>
        <ecNumber evidence="3">2.3.2.27</ecNumber>
    </recommendedName>
</protein>
<dbReference type="GO" id="GO:0061630">
    <property type="term" value="F:ubiquitin protein ligase activity"/>
    <property type="evidence" value="ECO:0007669"/>
    <property type="project" value="UniProtKB-EC"/>
</dbReference>
<keyword evidence="9" id="KW-0862">Zinc</keyword>
<evidence type="ECO:0000256" key="3">
    <source>
        <dbReference type="ARBA" id="ARBA00012483"/>
    </source>
</evidence>
<keyword evidence="10" id="KW-0040">ANK repeat</keyword>
<evidence type="ECO:0000313" key="12">
    <source>
        <dbReference type="EMBL" id="CAI9762026.1"/>
    </source>
</evidence>
<evidence type="ECO:0000256" key="5">
    <source>
        <dbReference type="ARBA" id="ARBA00022723"/>
    </source>
</evidence>
<dbReference type="EC" id="2.3.2.27" evidence="3"/>
<keyword evidence="6" id="KW-0677">Repeat</keyword>
<dbReference type="PANTHER" id="PTHR24201">
    <property type="entry name" value="ANK_REP_REGION DOMAIN-CONTAINING PROTEIN"/>
    <property type="match status" value="1"/>
</dbReference>
<dbReference type="Gene3D" id="1.25.40.20">
    <property type="entry name" value="Ankyrin repeat-containing domain"/>
    <property type="match status" value="2"/>
</dbReference>
<dbReference type="InterPro" id="IPR036770">
    <property type="entry name" value="Ankyrin_rpt-contain_sf"/>
</dbReference>
<dbReference type="SUPFAM" id="SSF48403">
    <property type="entry name" value="Ankyrin repeat"/>
    <property type="match status" value="1"/>
</dbReference>
<evidence type="ECO:0000256" key="4">
    <source>
        <dbReference type="ARBA" id="ARBA00022679"/>
    </source>
</evidence>
<dbReference type="Proteomes" id="UP000834106">
    <property type="component" value="Chromosome 5"/>
</dbReference>
<comment type="pathway">
    <text evidence="2">Protein modification; protein ubiquitination.</text>
</comment>
<evidence type="ECO:0000256" key="8">
    <source>
        <dbReference type="ARBA" id="ARBA00022786"/>
    </source>
</evidence>
<keyword evidence="13" id="KW-1185">Reference proteome</keyword>
<evidence type="ECO:0000256" key="2">
    <source>
        <dbReference type="ARBA" id="ARBA00004906"/>
    </source>
</evidence>
<dbReference type="InterPro" id="IPR013083">
    <property type="entry name" value="Znf_RING/FYVE/PHD"/>
</dbReference>
<dbReference type="Gene3D" id="3.30.40.10">
    <property type="entry name" value="Zinc/RING finger domain, C3HC4 (zinc finger)"/>
    <property type="match status" value="1"/>
</dbReference>
<dbReference type="AlphaFoldDB" id="A0AAD2DSF9"/>
<evidence type="ECO:0000256" key="6">
    <source>
        <dbReference type="ARBA" id="ARBA00022737"/>
    </source>
</evidence>
<dbReference type="Pfam" id="PF00023">
    <property type="entry name" value="Ank"/>
    <property type="match status" value="1"/>
</dbReference>
<dbReference type="SMART" id="SM00248">
    <property type="entry name" value="ANK"/>
    <property type="match status" value="7"/>
</dbReference>
<organism evidence="12 13">
    <name type="scientific">Fraxinus pennsylvanica</name>
    <dbReference type="NCBI Taxonomy" id="56036"/>
    <lineage>
        <taxon>Eukaryota</taxon>
        <taxon>Viridiplantae</taxon>
        <taxon>Streptophyta</taxon>
        <taxon>Embryophyta</taxon>
        <taxon>Tracheophyta</taxon>
        <taxon>Spermatophyta</taxon>
        <taxon>Magnoliopsida</taxon>
        <taxon>eudicotyledons</taxon>
        <taxon>Gunneridae</taxon>
        <taxon>Pentapetalae</taxon>
        <taxon>asterids</taxon>
        <taxon>lamiids</taxon>
        <taxon>Lamiales</taxon>
        <taxon>Oleaceae</taxon>
        <taxon>Oleeae</taxon>
        <taxon>Fraxinus</taxon>
    </lineage>
</organism>
<keyword evidence="8" id="KW-0833">Ubl conjugation pathway</keyword>
<proteinExistence type="predicted"/>
<dbReference type="InterPro" id="IPR056760">
    <property type="entry name" value="RING_XB3-like"/>
</dbReference>
<dbReference type="EMBL" id="OU503040">
    <property type="protein sequence ID" value="CAI9762026.1"/>
    <property type="molecule type" value="Genomic_DNA"/>
</dbReference>
<sequence length="445" mass="48203">MGQGLSCRESQEHELFIAVQKGEMETVEAMADEDPSLLALKSVNKRLSALHVAAANGRVEVLSMLLDRIENPDILNRNKQTPLMLAAMHGKISCAERLIQAGANILTFDTLHGRTCLHYAAYYGYSDCLQLILSAARSTPVAHSWGFTRFVNIRDGSGSTPLHLAARQGQAECVRILLSSGALVCATACGVGYSYLGSTPLHLAARNGSLDCVRELLAWGADRLLRDSSGRIPYMVAAKYKHEACAALLNPSAPEPLTWPARLKFINELNSEAKALLEKALIMANKEREKAILKETSNSLLPPSNFGGIDNGVDDGNEACNVELCCICFEQVCTIEVQKCGHEMCAHCILALCCHNKPNLGTDCSKVPVCPFCRSPITQLAVAKTKTNSDVELEFSLMKPKRTRKSLNPDEGSSFKSLSPLTSLGKLGRGLGKVAAECNEGFDKH</sequence>
<feature type="domain" description="E3 ubiquitin-protein ligase XB3-like RING finger" evidence="11">
    <location>
        <begin position="324"/>
        <end position="379"/>
    </location>
</feature>
<dbReference type="PROSITE" id="PS00518">
    <property type="entry name" value="ZF_RING_1"/>
    <property type="match status" value="1"/>
</dbReference>
<evidence type="ECO:0000256" key="1">
    <source>
        <dbReference type="ARBA" id="ARBA00000900"/>
    </source>
</evidence>
<gene>
    <name evidence="12" type="ORF">FPE_LOCUS9456</name>
</gene>
<dbReference type="InterPro" id="IPR050776">
    <property type="entry name" value="Ank_Repeat/CDKN_Inhibitor"/>
</dbReference>
<dbReference type="InterPro" id="IPR002110">
    <property type="entry name" value="Ankyrin_rpt"/>
</dbReference>
<dbReference type="InterPro" id="IPR017907">
    <property type="entry name" value="Znf_RING_CS"/>
</dbReference>
<dbReference type="Pfam" id="PF12796">
    <property type="entry name" value="Ank_2"/>
    <property type="match status" value="2"/>
</dbReference>
<evidence type="ECO:0000256" key="10">
    <source>
        <dbReference type="ARBA" id="ARBA00023043"/>
    </source>
</evidence>
<evidence type="ECO:0000259" key="11">
    <source>
        <dbReference type="Pfam" id="PF24921"/>
    </source>
</evidence>
<evidence type="ECO:0000256" key="7">
    <source>
        <dbReference type="ARBA" id="ARBA00022771"/>
    </source>
</evidence>
<keyword evidence="5" id="KW-0479">Metal-binding</keyword>
<dbReference type="SUPFAM" id="SSF57850">
    <property type="entry name" value="RING/U-box"/>
    <property type="match status" value="1"/>
</dbReference>
<dbReference type="GO" id="GO:0008270">
    <property type="term" value="F:zinc ion binding"/>
    <property type="evidence" value="ECO:0007669"/>
    <property type="project" value="UniProtKB-KW"/>
</dbReference>